<organism evidence="1 2">
    <name type="scientific">Caerostris darwini</name>
    <dbReference type="NCBI Taxonomy" id="1538125"/>
    <lineage>
        <taxon>Eukaryota</taxon>
        <taxon>Metazoa</taxon>
        <taxon>Ecdysozoa</taxon>
        <taxon>Arthropoda</taxon>
        <taxon>Chelicerata</taxon>
        <taxon>Arachnida</taxon>
        <taxon>Araneae</taxon>
        <taxon>Araneomorphae</taxon>
        <taxon>Entelegynae</taxon>
        <taxon>Araneoidea</taxon>
        <taxon>Araneidae</taxon>
        <taxon>Caerostris</taxon>
    </lineage>
</organism>
<proteinExistence type="predicted"/>
<evidence type="ECO:0000313" key="1">
    <source>
        <dbReference type="EMBL" id="GIX95244.1"/>
    </source>
</evidence>
<keyword evidence="2" id="KW-1185">Reference proteome</keyword>
<dbReference type="AlphaFoldDB" id="A0AAV4PDV1"/>
<evidence type="ECO:0000313" key="2">
    <source>
        <dbReference type="Proteomes" id="UP001054837"/>
    </source>
</evidence>
<protein>
    <submittedName>
        <fullName evidence="1">Uncharacterized protein</fullName>
    </submittedName>
</protein>
<comment type="caution">
    <text evidence="1">The sequence shown here is derived from an EMBL/GenBank/DDBJ whole genome shotgun (WGS) entry which is preliminary data.</text>
</comment>
<gene>
    <name evidence="1" type="ORF">CDAR_256521</name>
</gene>
<dbReference type="EMBL" id="BPLQ01002712">
    <property type="protein sequence ID" value="GIX95244.1"/>
    <property type="molecule type" value="Genomic_DNA"/>
</dbReference>
<name>A0AAV4PDV1_9ARAC</name>
<reference evidence="1 2" key="1">
    <citation type="submission" date="2021-06" db="EMBL/GenBank/DDBJ databases">
        <title>Caerostris darwini draft genome.</title>
        <authorList>
            <person name="Kono N."/>
            <person name="Arakawa K."/>
        </authorList>
    </citation>
    <scope>NUCLEOTIDE SEQUENCE [LARGE SCALE GENOMIC DNA]</scope>
</reference>
<accession>A0AAV4PDV1</accession>
<dbReference type="Proteomes" id="UP001054837">
    <property type="component" value="Unassembled WGS sequence"/>
</dbReference>
<sequence length="110" mass="12671">MNLLSIRSIIWAQKIPLKRLMLLPRLELVISHWDRKEGSSYLKELGKIENLCSAFSYKNQSLIFNFILKLCKPAKHLSTAKETACARKIVGDFVQRRTPIDQAETILESI</sequence>